<dbReference type="AlphaFoldDB" id="A0A2N3PZ47"/>
<protein>
    <submittedName>
        <fullName evidence="1">Uncharacterized protein</fullName>
    </submittedName>
</protein>
<dbReference type="Proteomes" id="UP000233293">
    <property type="component" value="Unassembled WGS sequence"/>
</dbReference>
<evidence type="ECO:0000313" key="2">
    <source>
        <dbReference type="Proteomes" id="UP000233293"/>
    </source>
</evidence>
<name>A0A2N3PZ47_9PROT</name>
<reference evidence="2" key="1">
    <citation type="submission" date="2017-12" db="EMBL/GenBank/DDBJ databases">
        <title>Draft genome sequence of Telmatospirillum siberiense 26-4b1T, an acidotolerant peatland alphaproteobacterium potentially involved in sulfur cycling.</title>
        <authorList>
            <person name="Hausmann B."/>
            <person name="Pjevac P."/>
            <person name="Schreck K."/>
            <person name="Herbold C.W."/>
            <person name="Daims H."/>
            <person name="Wagner M."/>
            <person name="Pester M."/>
            <person name="Loy A."/>
        </authorList>
    </citation>
    <scope>NUCLEOTIDE SEQUENCE [LARGE SCALE GENOMIC DNA]</scope>
    <source>
        <strain evidence="2">26-4b1</strain>
    </source>
</reference>
<keyword evidence="2" id="KW-1185">Reference proteome</keyword>
<proteinExistence type="predicted"/>
<evidence type="ECO:0000313" key="1">
    <source>
        <dbReference type="EMBL" id="PKU25668.1"/>
    </source>
</evidence>
<dbReference type="EMBL" id="PIUM01000004">
    <property type="protein sequence ID" value="PKU25668.1"/>
    <property type="molecule type" value="Genomic_DNA"/>
</dbReference>
<comment type="caution">
    <text evidence="1">The sequence shown here is derived from an EMBL/GenBank/DDBJ whole genome shotgun (WGS) entry which is preliminary data.</text>
</comment>
<organism evidence="1 2">
    <name type="scientific">Telmatospirillum siberiense</name>
    <dbReference type="NCBI Taxonomy" id="382514"/>
    <lineage>
        <taxon>Bacteria</taxon>
        <taxon>Pseudomonadati</taxon>
        <taxon>Pseudomonadota</taxon>
        <taxon>Alphaproteobacteria</taxon>
        <taxon>Rhodospirillales</taxon>
        <taxon>Rhodospirillaceae</taxon>
        <taxon>Telmatospirillum</taxon>
    </lineage>
</organism>
<accession>A0A2N3PZ47</accession>
<sequence>MKLRSQAGIRRMLNDLDSLPPESLRDLAAYLRKLADQISNHADLIASSAKRERQAKTQRSEIRAAVLAAAQKVIALIDGGIQTDDAYAQVMAETAYAKEGLQAAVAMVRRKHREERDIVIAWLSQAGVQNTAIAKIVNLHPVNVSKLKSKSHKYQRR</sequence>
<gene>
    <name evidence="1" type="ORF">CWS72_06325</name>
</gene>